<keyword evidence="11" id="KW-0229">DNA integration</keyword>
<feature type="domain" description="Integrase catalytic" evidence="19">
    <location>
        <begin position="2734"/>
        <end position="2834"/>
    </location>
</feature>
<dbReference type="GO" id="GO:0006508">
    <property type="term" value="P:proteolysis"/>
    <property type="evidence" value="ECO:0007669"/>
    <property type="project" value="UniProtKB-KW"/>
</dbReference>
<evidence type="ECO:0000259" key="17">
    <source>
        <dbReference type="PROSITE" id="PS50158"/>
    </source>
</evidence>
<dbReference type="InterPro" id="IPR001584">
    <property type="entry name" value="Integrase_cat-core"/>
</dbReference>
<evidence type="ECO:0000259" key="18">
    <source>
        <dbReference type="PROSITE" id="PS50878"/>
    </source>
</evidence>
<dbReference type="GO" id="GO:0003677">
    <property type="term" value="F:DNA binding"/>
    <property type="evidence" value="ECO:0007669"/>
    <property type="project" value="UniProtKB-KW"/>
</dbReference>
<dbReference type="GO" id="GO:0004519">
    <property type="term" value="F:endonuclease activity"/>
    <property type="evidence" value="ECO:0007669"/>
    <property type="project" value="UniProtKB-KW"/>
</dbReference>
<feature type="domain" description="CCHC-type" evidence="17">
    <location>
        <begin position="316"/>
        <end position="331"/>
    </location>
</feature>
<dbReference type="PROSITE" id="PS50994">
    <property type="entry name" value="INTEGRASE"/>
    <property type="match status" value="2"/>
</dbReference>
<evidence type="ECO:0000256" key="15">
    <source>
        <dbReference type="PROSITE-ProRule" id="PRU00047"/>
    </source>
</evidence>
<dbReference type="InterPro" id="IPR000477">
    <property type="entry name" value="RT_dom"/>
</dbReference>
<keyword evidence="5" id="KW-0540">Nuclease</keyword>
<dbReference type="EC" id="2.7.7.49" evidence="1"/>
<keyword evidence="8" id="KW-0378">Hydrolase</keyword>
<dbReference type="GO" id="GO:0015074">
    <property type="term" value="P:DNA integration"/>
    <property type="evidence" value="ECO:0007669"/>
    <property type="project" value="UniProtKB-KW"/>
</dbReference>
<dbReference type="InterPro" id="IPR041577">
    <property type="entry name" value="RT_RNaseH_2"/>
</dbReference>
<keyword evidence="12" id="KW-0695">RNA-directed DNA polymerase</keyword>
<keyword evidence="15" id="KW-0479">Metal-binding</keyword>
<dbReference type="InterPro" id="IPR001878">
    <property type="entry name" value="Znf_CCHC"/>
</dbReference>
<reference evidence="21" key="1">
    <citation type="submission" date="2024-02" db="UniProtKB">
        <authorList>
            <consortium name="WormBaseParasite"/>
        </authorList>
    </citation>
    <scope>IDENTIFICATION</scope>
</reference>
<proteinExistence type="predicted"/>
<evidence type="ECO:0000256" key="1">
    <source>
        <dbReference type="ARBA" id="ARBA00012493"/>
    </source>
</evidence>
<dbReference type="GO" id="GO:0003723">
    <property type="term" value="F:RNA binding"/>
    <property type="evidence" value="ECO:0007669"/>
    <property type="project" value="UniProtKB-KW"/>
</dbReference>
<keyword evidence="20" id="KW-1185">Reference proteome</keyword>
<dbReference type="InterPro" id="IPR043502">
    <property type="entry name" value="DNA/RNA_pol_sf"/>
</dbReference>
<dbReference type="SUPFAM" id="SSF53098">
    <property type="entry name" value="Ribonuclease H-like"/>
    <property type="match status" value="2"/>
</dbReference>
<feature type="domain" description="CCHC-type" evidence="17">
    <location>
        <begin position="1826"/>
        <end position="1840"/>
    </location>
</feature>
<dbReference type="Gene3D" id="2.40.70.10">
    <property type="entry name" value="Acid Proteases"/>
    <property type="match status" value="2"/>
</dbReference>
<keyword evidence="9" id="KW-0460">Magnesium</keyword>
<keyword evidence="7" id="KW-0255">Endonuclease</keyword>
<keyword evidence="2" id="KW-0645">Protease</keyword>
<evidence type="ECO:0000256" key="8">
    <source>
        <dbReference type="ARBA" id="ARBA00022801"/>
    </source>
</evidence>
<dbReference type="GO" id="GO:0042575">
    <property type="term" value="C:DNA polymerase complex"/>
    <property type="evidence" value="ECO:0007669"/>
    <property type="project" value="UniProtKB-ARBA"/>
</dbReference>
<evidence type="ECO:0000256" key="12">
    <source>
        <dbReference type="ARBA" id="ARBA00022918"/>
    </source>
</evidence>
<keyword evidence="6" id="KW-0064">Aspartyl protease</keyword>
<keyword evidence="15" id="KW-0862">Zinc</keyword>
<dbReference type="GO" id="GO:0004190">
    <property type="term" value="F:aspartic-type endopeptidase activity"/>
    <property type="evidence" value="ECO:0007669"/>
    <property type="project" value="UniProtKB-KW"/>
</dbReference>
<evidence type="ECO:0000256" key="2">
    <source>
        <dbReference type="ARBA" id="ARBA00022670"/>
    </source>
</evidence>
<dbReference type="InterPro" id="IPR012337">
    <property type="entry name" value="RNaseH-like_sf"/>
</dbReference>
<dbReference type="Gene3D" id="3.10.10.10">
    <property type="entry name" value="HIV Type 1 Reverse Transcriptase, subunit A, domain 1"/>
    <property type="match status" value="2"/>
</dbReference>
<organism evidence="20 21">
    <name type="scientific">Strongyloides stercoralis</name>
    <name type="common">Threadworm</name>
    <dbReference type="NCBI Taxonomy" id="6248"/>
    <lineage>
        <taxon>Eukaryota</taxon>
        <taxon>Metazoa</taxon>
        <taxon>Ecdysozoa</taxon>
        <taxon>Nematoda</taxon>
        <taxon>Chromadorea</taxon>
        <taxon>Rhabditida</taxon>
        <taxon>Tylenchina</taxon>
        <taxon>Panagrolaimomorpha</taxon>
        <taxon>Strongyloidoidea</taxon>
        <taxon>Strongyloididae</taxon>
        <taxon>Strongyloides</taxon>
    </lineage>
</organism>
<keyword evidence="14" id="KW-0511">Multifunctional enzyme</keyword>
<dbReference type="PANTHER" id="PTHR37984:SF5">
    <property type="entry name" value="PROTEIN NYNRIN-LIKE"/>
    <property type="match status" value="1"/>
</dbReference>
<evidence type="ECO:0000256" key="6">
    <source>
        <dbReference type="ARBA" id="ARBA00022750"/>
    </source>
</evidence>
<evidence type="ECO:0000313" key="21">
    <source>
        <dbReference type="WBParaSite" id="TCONS_00016328.p1"/>
    </source>
</evidence>
<dbReference type="PROSITE" id="PS50878">
    <property type="entry name" value="RT_POL"/>
    <property type="match status" value="2"/>
</dbReference>
<dbReference type="InterPro" id="IPR041588">
    <property type="entry name" value="Integrase_H2C2"/>
</dbReference>
<evidence type="ECO:0000259" key="19">
    <source>
        <dbReference type="PROSITE" id="PS50994"/>
    </source>
</evidence>
<evidence type="ECO:0000256" key="9">
    <source>
        <dbReference type="ARBA" id="ARBA00022842"/>
    </source>
</evidence>
<evidence type="ECO:0000256" key="11">
    <source>
        <dbReference type="ARBA" id="ARBA00022908"/>
    </source>
</evidence>
<dbReference type="WBParaSite" id="TCONS_00016328.p1">
    <property type="protein sequence ID" value="TCONS_00016328.p1"/>
    <property type="gene ID" value="XLOC_010909"/>
</dbReference>
<dbReference type="PROSITE" id="PS00141">
    <property type="entry name" value="ASP_PROTEASE"/>
    <property type="match status" value="2"/>
</dbReference>
<dbReference type="InterPro" id="IPR021109">
    <property type="entry name" value="Peptidase_aspartic_dom_sf"/>
</dbReference>
<feature type="region of interest" description="Disordered" evidence="16">
    <location>
        <begin position="286"/>
        <end position="305"/>
    </location>
</feature>
<dbReference type="Gene3D" id="4.10.60.10">
    <property type="entry name" value="Zinc finger, CCHC-type"/>
    <property type="match status" value="2"/>
</dbReference>
<dbReference type="PANTHER" id="PTHR37984">
    <property type="entry name" value="PROTEIN CBG26694"/>
    <property type="match status" value="1"/>
</dbReference>
<dbReference type="GO" id="GO:0003964">
    <property type="term" value="F:RNA-directed DNA polymerase activity"/>
    <property type="evidence" value="ECO:0007669"/>
    <property type="project" value="UniProtKB-KW"/>
</dbReference>
<protein>
    <recommendedName>
        <fullName evidence="1">RNA-directed DNA polymerase</fullName>
        <ecNumber evidence="1">2.7.7.49</ecNumber>
    </recommendedName>
</protein>
<dbReference type="GO" id="GO:0008270">
    <property type="term" value="F:zinc ion binding"/>
    <property type="evidence" value="ECO:0007669"/>
    <property type="project" value="UniProtKB-KW"/>
</dbReference>
<dbReference type="Gene3D" id="3.30.70.270">
    <property type="match status" value="3"/>
</dbReference>
<evidence type="ECO:0000256" key="7">
    <source>
        <dbReference type="ARBA" id="ARBA00022759"/>
    </source>
</evidence>
<dbReference type="InterPro" id="IPR001969">
    <property type="entry name" value="Aspartic_peptidase_AS"/>
</dbReference>
<keyword evidence="13" id="KW-0238">DNA-binding</keyword>
<accession>A0AAF5DR65</accession>
<feature type="domain" description="Reverse transcriptase" evidence="18">
    <location>
        <begin position="2147"/>
        <end position="2349"/>
    </location>
</feature>
<feature type="domain" description="Integrase catalytic" evidence="19">
    <location>
        <begin position="1086"/>
        <end position="1255"/>
    </location>
</feature>
<dbReference type="Pfam" id="PF00098">
    <property type="entry name" value="zf-CCHC"/>
    <property type="match status" value="1"/>
</dbReference>
<dbReference type="Pfam" id="PF17921">
    <property type="entry name" value="Integrase_H2C2"/>
    <property type="match status" value="2"/>
</dbReference>
<dbReference type="Pfam" id="PF13975">
    <property type="entry name" value="gag-asp_proteas"/>
    <property type="match status" value="1"/>
</dbReference>
<evidence type="ECO:0000256" key="4">
    <source>
        <dbReference type="ARBA" id="ARBA00022695"/>
    </source>
</evidence>
<feature type="domain" description="Reverse transcriptase" evidence="18">
    <location>
        <begin position="620"/>
        <end position="799"/>
    </location>
</feature>
<dbReference type="GO" id="GO:0019899">
    <property type="term" value="F:enzyme binding"/>
    <property type="evidence" value="ECO:0007669"/>
    <property type="project" value="UniProtKB-ARBA"/>
</dbReference>
<dbReference type="InterPro" id="IPR036397">
    <property type="entry name" value="RNaseH_sf"/>
</dbReference>
<dbReference type="InterPro" id="IPR043128">
    <property type="entry name" value="Rev_trsase/Diguanyl_cyclase"/>
</dbReference>
<dbReference type="SUPFAM" id="SSF57756">
    <property type="entry name" value="Retrovirus zinc finger-like domains"/>
    <property type="match status" value="2"/>
</dbReference>
<dbReference type="FunFam" id="3.30.70.270:FF:000020">
    <property type="entry name" value="Transposon Tf2-6 polyprotein-like Protein"/>
    <property type="match status" value="1"/>
</dbReference>
<evidence type="ECO:0000256" key="13">
    <source>
        <dbReference type="ARBA" id="ARBA00023125"/>
    </source>
</evidence>
<name>A0AAF5DR65_STRER</name>
<evidence type="ECO:0000256" key="14">
    <source>
        <dbReference type="ARBA" id="ARBA00023268"/>
    </source>
</evidence>
<dbReference type="SUPFAM" id="SSF56672">
    <property type="entry name" value="DNA/RNA polymerases"/>
    <property type="match status" value="2"/>
</dbReference>
<dbReference type="SMART" id="SM00343">
    <property type="entry name" value="ZnF_C2HC"/>
    <property type="match status" value="3"/>
</dbReference>
<keyword evidence="4" id="KW-0548">Nucleotidyltransferase</keyword>
<keyword evidence="3" id="KW-0808">Transferase</keyword>
<evidence type="ECO:0000256" key="10">
    <source>
        <dbReference type="ARBA" id="ARBA00022884"/>
    </source>
</evidence>
<dbReference type="Gene3D" id="3.30.420.10">
    <property type="entry name" value="Ribonuclease H-like superfamily/Ribonuclease H"/>
    <property type="match status" value="2"/>
</dbReference>
<keyword evidence="10" id="KW-0694">RNA-binding</keyword>
<dbReference type="Pfam" id="PF00078">
    <property type="entry name" value="RVT_1"/>
    <property type="match status" value="2"/>
</dbReference>
<sequence>HYLRTRQISKLELLENCEKFVNKSEFEQARLREIWVTLETVSEGLEERELLDFTLSAIPFYTDNNKKKIEVVKNLLEIYKLGINRSIVDDSKLGNSKFDEMSTTSMATGSTWRSIEIFDTRSGKSFKKWIEILNDYFIVDNLTDDGAKKAAMRTRLDEEAREFLKANPENVTGTYEQCVALLCERYNGEKTKEAARMRARVYRIDMREEKIYESIVACGELLATTSDLKGEELLRYQINMVHDKLEPYYELWNRLLNNNRYHSLIKCAADMEATWKLISQRRGERKISLRSDNKRDKNSRERRFSQGDKLPITAVRCFNCNQTGHYKNKCPLLTGDRSKVNSKRADISVENQVSDKDIIMETNKMLKLMLENQVFNRGYVIGSNKFDKYKCDDIKVSDKVIDKSDAMKEKVKDIDKIKIDIILRTAKKPYEFYIAIECTDKMMLTGLIDTGATRSIMKKSTAMRCGYKDKEECKTKIVLADGTIRKALGDLETKIIIIPGIKVKCLVAIANDDELMDDGYSMIIGSDILKATVPHVSEKKEKPMVKLSAIKAEDDAEKYISELKEEFKDIISQGKNDLGECTIMALEFELTDKEPPKIPRYPTPFSKKKAIMDQIKAWKESKVIVEDKFVKWIMNIVLVSKPDGSDRICLDSRPLNSRLIGFDYKTPTLKDKANILNGANYYTTLDLVQYFNQIKVTEESSKYLGFRAPDNTTYRFVRLPFGIKHATAISQRIIDLVLQNIESAFSYVDDICIATKGDLKQHFEMVKRVMDRLRQHKLKINFSKCQFACKEIQYLGFLFSKEGQVPSPIAVEAILSFSRPRNLKSLRRFLGKDKECEKSFSQIKEQLVRACKLNLPDESKEYIIHCDASADSYAAALMQETSTGLKPIGFYSKRITDRKTTIPAIELELRCLASSLSYFRQWIFGKKVLVLTDHRSLKQVVEKNFERHLLRFIRIIKEYDVEIEYLPGLRNVVADCLSRAYLKRTNIEQVSESSEEDEEKESDVEEIVEVDQTQLNAPDKSKVKRNLTEEEKVKYMEAVHTNLGHRCFRKCFPLLSKRVYWKEMCSDLKNFISRCPNCLKRNPVYKAKLPYKIIEASYSLERISVDVMGPFKRSENENCHVLGVVDILSRYIILEPMVDCRAETIVKTLKNCLFYRIAIPKEIKIDNAKYFVSGVVKDLMDEFGVKLVHSTAMHHEGSSVIERVFRSVQNIIAKLIKDNDYLRWDELLKPAAYFYNQQIHCTTGRSPHSIMFGWNAPLTIDLKKEKDLSYIVEYNSDLLERKASFEITRKIIQAEREYLNQKHNIKSKEPTRVQDIRDGTYVCVKKPVTGPDIVGKFTSQWREGYKVLRREGDCFWVTKGRGRPMKVFMDYIKIDTGRNTQKCHSSEYFKDFESGLRTQKLFKHLSSTISKGLKYNYKEILQILVFKTLFVLKSKYNSMPFYILKHYGVVSFIQQICHFIASIRTSDIHDNRIKKNNKIYNKIYIFTNFRLVTNKKILFRITIIRISFTQGSKLFFWMSKRTENWEQILTVTKSLGFDWSKVVETKKDTVKNLLESVYSNKREQLTKRVKDRLQDIQILLESETQKETKIFVKQETNMSRHDMDLYKALAIYNGESSIGAYLKKFENAMRYAEYEVKHENGEISVISIPKNKKVMLLYGKLGEKITERLSPLGDDYTMEELINCLNDCFTNKALWRSSFYYNDYKTITNNHTYQLSIHRVVLVSTTKEITRDQLRSKINKLKQSDFDDYKSYLDELLILCEKLHFTESRETRIKMIIVDILCKHDSETERAARNNGIQNPDDLVGFLKDRYKSYQNKNDNGKKIKKCHNCGKLGHLKINCHNKTVSDKLKKDLSMITCFTCNERSHYSTDCKRKVKEENIMRRVNLRCEKEKEKLIMDCKRTVKPGKINDLIVDINLCKICNKNKINNVYCITKGLIDSGSTATIISLTDAIHLGFVDDKQEKVEFTLANDDKWSTCGKMLVDIVVEGIKIRAPVYIAKDEEICNDGTYNMLIGNDLLSATGANVNYNTKEISFMGRLLNTTDIKIEEKIRRLNKTISNSITNTKNKFDLEDNTKKEIMEKFPNVNSQIKTDIGCCIIRAPEIIVLKQFPKPYRYKYTSDDKLVIKRTIDEWLSMGVIKPCNNPGIIVNLTVAVKNDICKVNIENINKENEIKFIVKKDTRVCLDSRQINECIQRSFVTPKNLKDEYNHMCKAKYFSKIDLCQFFLQIPLHINNVTLLGIQCPVTFNMYNWERLPFGLNVSTSFAQTVINEVLMKDKYINQNGQLLSKDSYGIMGYIDDILIYTLDDDPLFHKLVLFQVLETLDKHGLKINMDKLELFKKEICYLNVILSYMTIKPNPNYVDGLQRMKRPKTVGELRRYLGSINFCRNFIFGIADIERPLLQLLQKDHSFKWNQSCENSYIYMQNILSEIGFLRLPDQDKPFILFVDASKYSEAGLLMQLSNVNDIEALWFEKERLKYLNKYELIANDVKFVNKNIKVKQGLTSDTNLQLLPVGYYSKKNDVSEAAGATLLELRGLCRTLEHFKEFTKTSNITAYTDRKPILEMIRKGTPESGKYLRYINKIISFDSLTLKYIAGKRNDAADYMSRAFCRRTRQNKIHVQDNGDQLSFTTTSSLNEGENNTIDEEEEGNIEVEDVTSTDEKESIIDDESKKLQLFKQIHDLQGHTYAEASMDKLWKRWPYEKIKQEYRNYVNKCTICIERNSSQRKHQPTSYFRTSRPLQLIQMDCLGPMPLSEAGNKHVLIWIDINTRFIGVRAVEDSLINIHGLVEKIKTDNAKYFDTAMKIIKEKYNIKIEKGIPYKHSSQSLIEKIIRTI</sequence>
<dbReference type="InterPro" id="IPR036875">
    <property type="entry name" value="Znf_CCHC_sf"/>
</dbReference>
<dbReference type="Proteomes" id="UP000035681">
    <property type="component" value="Unplaced"/>
</dbReference>
<evidence type="ECO:0000256" key="5">
    <source>
        <dbReference type="ARBA" id="ARBA00022722"/>
    </source>
</evidence>
<dbReference type="SUPFAM" id="SSF50630">
    <property type="entry name" value="Acid proteases"/>
    <property type="match status" value="2"/>
</dbReference>
<dbReference type="Pfam" id="PF17919">
    <property type="entry name" value="RT_RNaseH_2"/>
    <property type="match status" value="1"/>
</dbReference>
<evidence type="ECO:0000256" key="16">
    <source>
        <dbReference type="SAM" id="MobiDB-lite"/>
    </source>
</evidence>
<dbReference type="InterPro" id="IPR050951">
    <property type="entry name" value="Retrovirus_Pol_polyprotein"/>
</dbReference>
<dbReference type="CDD" id="cd01647">
    <property type="entry name" value="RT_LTR"/>
    <property type="match status" value="2"/>
</dbReference>
<dbReference type="Gene3D" id="1.10.340.70">
    <property type="match status" value="1"/>
</dbReference>
<dbReference type="PROSITE" id="PS50158">
    <property type="entry name" value="ZF_CCHC"/>
    <property type="match status" value="2"/>
</dbReference>
<keyword evidence="15" id="KW-0863">Zinc-finger</keyword>
<evidence type="ECO:0000313" key="20">
    <source>
        <dbReference type="Proteomes" id="UP000035681"/>
    </source>
</evidence>
<evidence type="ECO:0000256" key="3">
    <source>
        <dbReference type="ARBA" id="ARBA00022679"/>
    </source>
</evidence>